<name>A0A812VYG4_SYMPI</name>
<dbReference type="Pfam" id="PF00018">
    <property type="entry name" value="SH3_1"/>
    <property type="match status" value="1"/>
</dbReference>
<gene>
    <name evidence="6" type="ORF">SPIL2461_LOCUS17314</name>
</gene>
<dbReference type="Gene3D" id="2.30.30.40">
    <property type="entry name" value="SH3 Domains"/>
    <property type="match status" value="1"/>
</dbReference>
<evidence type="ECO:0000313" key="7">
    <source>
        <dbReference type="Proteomes" id="UP000649617"/>
    </source>
</evidence>
<evidence type="ECO:0000259" key="5">
    <source>
        <dbReference type="PROSITE" id="PS50002"/>
    </source>
</evidence>
<feature type="non-terminal residue" evidence="6">
    <location>
        <position position="1"/>
    </location>
</feature>
<feature type="coiled-coil region" evidence="3">
    <location>
        <begin position="124"/>
        <end position="229"/>
    </location>
</feature>
<proteinExistence type="predicted"/>
<evidence type="ECO:0000313" key="6">
    <source>
        <dbReference type="EMBL" id="CAE7649532.1"/>
    </source>
</evidence>
<dbReference type="OrthoDB" id="448009at2759"/>
<dbReference type="SUPFAM" id="SSF50044">
    <property type="entry name" value="SH3-domain"/>
    <property type="match status" value="1"/>
</dbReference>
<evidence type="ECO:0000256" key="1">
    <source>
        <dbReference type="ARBA" id="ARBA00022443"/>
    </source>
</evidence>
<dbReference type="InterPro" id="IPR036028">
    <property type="entry name" value="SH3-like_dom_sf"/>
</dbReference>
<comment type="caution">
    <text evidence="6">The sequence shown here is derived from an EMBL/GenBank/DDBJ whole genome shotgun (WGS) entry which is preliminary data.</text>
</comment>
<feature type="region of interest" description="Disordered" evidence="4">
    <location>
        <begin position="236"/>
        <end position="324"/>
    </location>
</feature>
<keyword evidence="7" id="KW-1185">Reference proteome</keyword>
<keyword evidence="1 2" id="KW-0728">SH3 domain</keyword>
<feature type="compositionally biased region" description="Basic and acidic residues" evidence="4">
    <location>
        <begin position="236"/>
        <end position="246"/>
    </location>
</feature>
<feature type="compositionally biased region" description="Polar residues" evidence="4">
    <location>
        <begin position="291"/>
        <end position="314"/>
    </location>
</feature>
<dbReference type="PROSITE" id="PS50002">
    <property type="entry name" value="SH3"/>
    <property type="match status" value="1"/>
</dbReference>
<feature type="region of interest" description="Disordered" evidence="4">
    <location>
        <begin position="1"/>
        <end position="21"/>
    </location>
</feature>
<organism evidence="6 7">
    <name type="scientific">Symbiodinium pilosum</name>
    <name type="common">Dinoflagellate</name>
    <dbReference type="NCBI Taxonomy" id="2952"/>
    <lineage>
        <taxon>Eukaryota</taxon>
        <taxon>Sar</taxon>
        <taxon>Alveolata</taxon>
        <taxon>Dinophyceae</taxon>
        <taxon>Suessiales</taxon>
        <taxon>Symbiodiniaceae</taxon>
        <taxon>Symbiodinium</taxon>
    </lineage>
</organism>
<protein>
    <recommendedName>
        <fullName evidence="5">SH3 domain-containing protein</fullName>
    </recommendedName>
</protein>
<accession>A0A812VYG4</accession>
<feature type="domain" description="SH3" evidence="5">
    <location>
        <begin position="21"/>
        <end position="84"/>
    </location>
</feature>
<evidence type="ECO:0000256" key="4">
    <source>
        <dbReference type="SAM" id="MobiDB-lite"/>
    </source>
</evidence>
<dbReference type="Proteomes" id="UP000649617">
    <property type="component" value="Unassembled WGS sequence"/>
</dbReference>
<dbReference type="AlphaFoldDB" id="A0A812VYG4"/>
<keyword evidence="3" id="KW-0175">Coiled coil</keyword>
<dbReference type="InterPro" id="IPR001452">
    <property type="entry name" value="SH3_domain"/>
</dbReference>
<evidence type="ECO:0000256" key="2">
    <source>
        <dbReference type="PROSITE-ProRule" id="PRU00192"/>
    </source>
</evidence>
<dbReference type="CDD" id="cd00174">
    <property type="entry name" value="SH3"/>
    <property type="match status" value="1"/>
</dbReference>
<dbReference type="EMBL" id="CAJNIZ010043094">
    <property type="protein sequence ID" value="CAE7649532.1"/>
    <property type="molecule type" value="Genomic_DNA"/>
</dbReference>
<dbReference type="SMART" id="SM00326">
    <property type="entry name" value="SH3"/>
    <property type="match status" value="1"/>
</dbReference>
<sequence>GMTTQTEEQRQQQSRLDYPINDAVKGEVRARYVPPPGEVGQLALNVGDIVWVLEESDDGWYGGHKDGDENTGWFPASIINRIPRGDCGDDDDDDRRNSALYTSDYRAVASPQAKHRKVSAQLELTETKQRLEVADSERRRLEEMVKALQKEKTDWEHEKRGMMKRYEELHHSKVQVAQEELRRKEEEIRSQKEINKQFEENLRAEKASTSSLKGKLKELEEHCRKLKLEVDMKNRPVQDAGSREDNISGSTAGISRTYAGDSGHRTPSVPHTVPSVLSGSLQAPPAPCTSIPPTSSMTSVGVGQVSASPLSARQPSGGLGTRHV</sequence>
<feature type="non-terminal residue" evidence="6">
    <location>
        <position position="324"/>
    </location>
</feature>
<reference evidence="6" key="1">
    <citation type="submission" date="2021-02" db="EMBL/GenBank/DDBJ databases">
        <authorList>
            <person name="Dougan E. K."/>
            <person name="Rhodes N."/>
            <person name="Thang M."/>
            <person name="Chan C."/>
        </authorList>
    </citation>
    <scope>NUCLEOTIDE SEQUENCE</scope>
</reference>
<evidence type="ECO:0000256" key="3">
    <source>
        <dbReference type="SAM" id="Coils"/>
    </source>
</evidence>